<accession>F7XFM9</accession>
<reference evidence="1 2" key="1">
    <citation type="journal article" date="2011" name="J. Biotechnol.">
        <title>The complete genome sequence of the dominant Sinorhizobium meliloti field isolate SM11 extends the S. meliloti pan-genome.</title>
        <authorList>
            <person name="Schneiker-Bekel S."/>
            <person name="Wibberg D."/>
            <person name="Bekel T."/>
            <person name="Blom J."/>
            <person name="Linke B."/>
            <person name="Neuweger H."/>
            <person name="Stiens M."/>
            <person name="Vorholter F.J."/>
            <person name="Weidner S."/>
            <person name="Goesmann A."/>
            <person name="Puhler A."/>
            <person name="Schluter A."/>
        </authorList>
    </citation>
    <scope>NUCLEOTIDE SEQUENCE [LARGE SCALE GENOMIC DNA]</scope>
    <source>
        <strain evidence="1 2">SM11</strain>
        <plasmid evidence="2">pSmeSM11c</plasmid>
    </source>
</reference>
<evidence type="ECO:0000313" key="1">
    <source>
        <dbReference type="EMBL" id="AEH82349.1"/>
    </source>
</evidence>
<keyword evidence="1" id="KW-0614">Plasmid</keyword>
<geneLocation type="plasmid" evidence="1 2">
    <name>pSmeSM11c</name>
</geneLocation>
<gene>
    <name evidence="1" type="ordered locus">SM11_pC1276</name>
</gene>
<dbReference type="EMBL" id="CP001831">
    <property type="protein sequence ID" value="AEH82349.1"/>
    <property type="molecule type" value="Genomic_DNA"/>
</dbReference>
<organism evidence="1 2">
    <name type="scientific">Sinorhizobium meliloti (strain SM11)</name>
    <dbReference type="NCBI Taxonomy" id="707241"/>
    <lineage>
        <taxon>Bacteria</taxon>
        <taxon>Pseudomonadati</taxon>
        <taxon>Pseudomonadota</taxon>
        <taxon>Alphaproteobacteria</taxon>
        <taxon>Hyphomicrobiales</taxon>
        <taxon>Rhizobiaceae</taxon>
        <taxon>Sinorhizobium/Ensifer group</taxon>
        <taxon>Sinorhizobium</taxon>
    </lineage>
</organism>
<evidence type="ECO:0000313" key="2">
    <source>
        <dbReference type="Proteomes" id="UP000009045"/>
    </source>
</evidence>
<dbReference type="Proteomes" id="UP000009045">
    <property type="component" value="Plasmid pSmeSM11c"/>
</dbReference>
<proteinExistence type="predicted"/>
<dbReference type="AlphaFoldDB" id="F7XFM9"/>
<dbReference type="KEGG" id="smx:SM11_pC1276"/>
<dbReference type="HOGENOM" id="CLU_118108_0_0_5"/>
<sequence>MTKTEDKTAEFREARVMRTLEDGVGTAIEVDLAVMHPHQRRAYAGPEQYRGPVEVRGVQELAKELPNPADLCYLRCRDGVAVSGDRAIRYADALLRSRLSCGGPPATATGGKQKARRYHFEPLKHVGASRHPNWEQAFEQNTYAKPSKDLLALRPLAVPGIDRYCV</sequence>
<protein>
    <submittedName>
        <fullName evidence="1">Uncharacterized protein</fullName>
    </submittedName>
</protein>
<name>F7XFM9_SINMM</name>